<evidence type="ECO:0000256" key="2">
    <source>
        <dbReference type="ARBA" id="ARBA00023306"/>
    </source>
</evidence>
<feature type="compositionally biased region" description="Polar residues" evidence="3">
    <location>
        <begin position="585"/>
        <end position="594"/>
    </location>
</feature>
<dbReference type="GO" id="GO:0019888">
    <property type="term" value="F:protein phosphatase regulator activity"/>
    <property type="evidence" value="ECO:0007669"/>
    <property type="project" value="TreeGrafter"/>
</dbReference>
<protein>
    <submittedName>
        <fullName evidence="4">Uncharacterized protein</fullName>
    </submittedName>
</protein>
<feature type="compositionally biased region" description="Pro residues" evidence="3">
    <location>
        <begin position="291"/>
        <end position="302"/>
    </location>
</feature>
<dbReference type="GO" id="GO:0019903">
    <property type="term" value="F:protein phosphatase binding"/>
    <property type="evidence" value="ECO:0007669"/>
    <property type="project" value="InterPro"/>
</dbReference>
<proteinExistence type="inferred from homology"/>
<feature type="compositionally biased region" description="Polar residues" evidence="3">
    <location>
        <begin position="774"/>
        <end position="788"/>
    </location>
</feature>
<reference evidence="4 5" key="1">
    <citation type="submission" date="2017-03" db="EMBL/GenBank/DDBJ databases">
        <title>WGS assembly of Porphyra umbilicalis.</title>
        <authorList>
            <person name="Brawley S.H."/>
            <person name="Blouin N.A."/>
            <person name="Ficko-Blean E."/>
            <person name="Wheeler G.L."/>
            <person name="Lohr M."/>
            <person name="Goodson H.V."/>
            <person name="Jenkins J.W."/>
            <person name="Blaby-Haas C.E."/>
            <person name="Helliwell K.E."/>
            <person name="Chan C."/>
            <person name="Marriage T."/>
            <person name="Bhattacharya D."/>
            <person name="Klein A.S."/>
            <person name="Badis Y."/>
            <person name="Brodie J."/>
            <person name="Cao Y."/>
            <person name="Collen J."/>
            <person name="Dittami S.M."/>
            <person name="Gachon C.M."/>
            <person name="Green B.R."/>
            <person name="Karpowicz S."/>
            <person name="Kim J.W."/>
            <person name="Kudahl U."/>
            <person name="Lin S."/>
            <person name="Michel G."/>
            <person name="Mittag M."/>
            <person name="Olson B.J."/>
            <person name="Pangilinan J."/>
            <person name="Peng Y."/>
            <person name="Qiu H."/>
            <person name="Shu S."/>
            <person name="Singer J.T."/>
            <person name="Smith A.G."/>
            <person name="Sprecher B.N."/>
            <person name="Wagner V."/>
            <person name="Wang W."/>
            <person name="Wang Z.-Y."/>
            <person name="Yan J."/>
            <person name="Yarish C."/>
            <person name="Zoeuner-Riek S."/>
            <person name="Zhuang Y."/>
            <person name="Zou Y."/>
            <person name="Lindquist E.A."/>
            <person name="Grimwood J."/>
            <person name="Barry K."/>
            <person name="Rokhsar D.S."/>
            <person name="Schmutz J."/>
            <person name="Stiller J.W."/>
            <person name="Grossman A.R."/>
            <person name="Prochnik S.E."/>
        </authorList>
    </citation>
    <scope>NUCLEOTIDE SEQUENCE [LARGE SCALE GENOMIC DNA]</scope>
    <source>
        <strain evidence="4">4086291</strain>
    </source>
</reference>
<dbReference type="Proteomes" id="UP000218209">
    <property type="component" value="Unassembled WGS sequence"/>
</dbReference>
<feature type="compositionally biased region" description="Acidic residues" evidence="3">
    <location>
        <begin position="972"/>
        <end position="982"/>
    </location>
</feature>
<evidence type="ECO:0000256" key="3">
    <source>
        <dbReference type="SAM" id="MobiDB-lite"/>
    </source>
</evidence>
<dbReference type="PANTHER" id="PTHR12634:SF8">
    <property type="entry name" value="FIERY MOUNTAIN, ISOFORM D"/>
    <property type="match status" value="1"/>
</dbReference>
<name>A0A1X6NZD8_PORUM</name>
<feature type="compositionally biased region" description="Polar residues" evidence="3">
    <location>
        <begin position="530"/>
        <end position="546"/>
    </location>
</feature>
<accession>A0A1X6NZD8</accession>
<evidence type="ECO:0000313" key="5">
    <source>
        <dbReference type="Proteomes" id="UP000218209"/>
    </source>
</evidence>
<gene>
    <name evidence="4" type="ORF">BU14_0317s0020</name>
</gene>
<dbReference type="OrthoDB" id="5284at2759"/>
<feature type="compositionally biased region" description="Low complexity" evidence="3">
    <location>
        <begin position="1111"/>
        <end position="1129"/>
    </location>
</feature>
<feature type="region of interest" description="Disordered" evidence="3">
    <location>
        <begin position="939"/>
        <end position="1034"/>
    </location>
</feature>
<feature type="region of interest" description="Disordered" evidence="3">
    <location>
        <begin position="286"/>
        <end position="330"/>
    </location>
</feature>
<dbReference type="EMBL" id="KV918971">
    <property type="protein sequence ID" value="OSX73962.1"/>
    <property type="molecule type" value="Genomic_DNA"/>
</dbReference>
<evidence type="ECO:0000256" key="1">
    <source>
        <dbReference type="ARBA" id="ARBA00006180"/>
    </source>
</evidence>
<organism evidence="4 5">
    <name type="scientific">Porphyra umbilicalis</name>
    <name type="common">Purple laver</name>
    <name type="synonym">Red alga</name>
    <dbReference type="NCBI Taxonomy" id="2786"/>
    <lineage>
        <taxon>Eukaryota</taxon>
        <taxon>Rhodophyta</taxon>
        <taxon>Bangiophyceae</taxon>
        <taxon>Bangiales</taxon>
        <taxon>Bangiaceae</taxon>
        <taxon>Porphyra</taxon>
    </lineage>
</organism>
<feature type="region of interest" description="Disordered" evidence="3">
    <location>
        <begin position="754"/>
        <end position="809"/>
    </location>
</feature>
<dbReference type="EMBL" id="KV918971">
    <property type="protein sequence ID" value="OSX73963.1"/>
    <property type="molecule type" value="Genomic_DNA"/>
</dbReference>
<evidence type="ECO:0000313" key="4">
    <source>
        <dbReference type="EMBL" id="OSX73962.1"/>
    </source>
</evidence>
<feature type="region of interest" description="Disordered" evidence="3">
    <location>
        <begin position="581"/>
        <end position="604"/>
    </location>
</feature>
<keyword evidence="5" id="KW-1185">Reference proteome</keyword>
<sequence>MFFNGAEMPPSNLDVLLNRLDAARVRQARGVSAPPNASSELDEAPPTITDFLDEDDLLPECRSDNGRLIEYLCKEEQIMELVKMCTSLPSSDVADDVATASAAVAAEVNGTPPPRVNPVSEAAAKRRYKYPYVASEVLSADITLLYDVMVNSDPIMDELLGSIEATPQGQLDGFLAGHMNKVCVALLSARNERMLAHMARRPGFVKALLSHVAVGAIADLLVHLLDAPEREPQRMYGVPEDNSPPSPAALHLLARADILRGLAVAAVHHALPVNANRKLLASVANLAGTSPPSPPCQPPPDAGVPNGHGPAVVEDASPVDDDGGRGAVDSEAHDLGALEDTLSSDTVPTCDGIGKANGHDDNEGDAVPVEAPDSMDVAPPALRALAVQASETAAEAAEETPSSRRLREEALGNAAVAFLGLSHRVLRLPPRDVPDVLSPYSSPGVVSLLVDAGLRASQGPGSAPTLLLQALGVAADLVAAPRAVMQAAAAAEENGGDVLGDDGWGGPTSFGPAGFNPYSGSPLEPEQDSAPPSGTGSGDNEVTDSTADGAVAPNAKSISGAADLDIGACLPAATAGAPVDVAGDQVSSPTSNSDPVVESDASKEASALTRDLEVELSARFERLASLLVPPGHVAQETPEAKKLRELQSAPLTSSKDQMPLGAARLKVAEFFSACLRSAGPEALEVLSACRVPETLLALFTRHEWSSMLHGVVSSAVIAAAEAASEHREYVLKVWLDADIIGWLIPAWTRASAAPHVEEENGSSVSTEDGAPESMDSSQSPPPNGSTAPGASAGPRRRQRRDRDVHGNVKFRPGYMGHLIQMSSALRAFLVQSTEDQAERAGFTAEIQEKFSRFCSDLLDDAVALEGRVLGGERPPGGVGSEGEEVCEAGRMFDLSGVELQTGEEASDDLDSNDVVARFARILLAKDPGLTLGSLEQEDVQAPGTHGAGGEAEDADFSMGEYGASHGGALPQDFDEDEDDEDGSYAAFKRESRQSATLIPSGDTVGADAVGGRSRRSDAGGKFPPSFRAESQEELTNQLKQIAAARQGGAGAAPGEPKVATAPVPVVDLDVDADTALTPVDVDPDAADAVATKTLGAAGGSSLTDNAPPSPSSEEAAVASAAADVTDTTA</sequence>
<dbReference type="AlphaFoldDB" id="A0A1X6NZD8"/>
<comment type="similarity">
    <text evidence="1">Belongs to the SAPS family.</text>
</comment>
<dbReference type="InterPro" id="IPR007587">
    <property type="entry name" value="SAPS"/>
</dbReference>
<keyword evidence="2" id="KW-0131">Cell cycle</keyword>
<dbReference type="PANTHER" id="PTHR12634">
    <property type="entry name" value="SIT4 YEAST -ASSOCIATING PROTEIN-RELATED"/>
    <property type="match status" value="1"/>
</dbReference>
<feature type="region of interest" description="Disordered" evidence="3">
    <location>
        <begin position="1094"/>
        <end position="1129"/>
    </location>
</feature>
<feature type="region of interest" description="Disordered" evidence="3">
    <location>
        <begin position="496"/>
        <end position="551"/>
    </location>
</feature>